<evidence type="ECO:0000313" key="7">
    <source>
        <dbReference type="Proteomes" id="UP000241899"/>
    </source>
</evidence>
<keyword evidence="2 4" id="KW-0732">Signal</keyword>
<dbReference type="SMART" id="SM00858">
    <property type="entry name" value="SAF"/>
    <property type="match status" value="1"/>
</dbReference>
<reference evidence="6 7" key="1">
    <citation type="submission" date="2018-03" db="EMBL/GenBank/DDBJ databases">
        <title>Rhodobacter veldkampii.</title>
        <authorList>
            <person name="Meyer T.E."/>
            <person name="Miller S."/>
            <person name="Lodha T."/>
            <person name="Gandham S."/>
            <person name="Chintalapati S."/>
            <person name="Chintalapati V.R."/>
        </authorList>
    </citation>
    <scope>NUCLEOTIDE SEQUENCE [LARGE SCALE GENOMIC DNA]</scope>
    <source>
        <strain evidence="6 7">DSM 11550</strain>
    </source>
</reference>
<evidence type="ECO:0000256" key="1">
    <source>
        <dbReference type="ARBA" id="ARBA00004418"/>
    </source>
</evidence>
<dbReference type="EMBL" id="PZKF01000004">
    <property type="protein sequence ID" value="PTE18744.1"/>
    <property type="molecule type" value="Genomic_DNA"/>
</dbReference>
<feature type="signal peptide" evidence="4">
    <location>
        <begin position="1"/>
        <end position="22"/>
    </location>
</feature>
<dbReference type="GO" id="GO:0042597">
    <property type="term" value="C:periplasmic space"/>
    <property type="evidence" value="ECO:0007669"/>
    <property type="project" value="UniProtKB-SubCell"/>
</dbReference>
<feature type="domain" description="SAF" evidence="5">
    <location>
        <begin position="22"/>
        <end position="80"/>
    </location>
</feature>
<evidence type="ECO:0000256" key="2">
    <source>
        <dbReference type="ARBA" id="ARBA00022729"/>
    </source>
</evidence>
<dbReference type="Gene3D" id="3.90.1210.10">
    <property type="entry name" value="Antifreeze-like/N-acetylneuraminic acid synthase C-terminal domain"/>
    <property type="match status" value="1"/>
</dbReference>
<dbReference type="Pfam" id="PF13144">
    <property type="entry name" value="ChapFlgA"/>
    <property type="match status" value="1"/>
</dbReference>
<dbReference type="InterPro" id="IPR039246">
    <property type="entry name" value="Flagellar_FlgA"/>
</dbReference>
<dbReference type="GO" id="GO:0044780">
    <property type="term" value="P:bacterial-type flagellum assembly"/>
    <property type="evidence" value="ECO:0007669"/>
    <property type="project" value="InterPro"/>
</dbReference>
<keyword evidence="6" id="KW-0969">Cilium</keyword>
<keyword evidence="6" id="KW-0966">Cell projection</keyword>
<dbReference type="CDD" id="cd11614">
    <property type="entry name" value="SAF_CpaB_FlgA_like"/>
    <property type="match status" value="1"/>
</dbReference>
<feature type="chain" id="PRO_5015369878" description="Flagella basal body P-ring formation protein FlgA" evidence="4">
    <location>
        <begin position="23"/>
        <end position="145"/>
    </location>
</feature>
<dbReference type="PANTHER" id="PTHR36307">
    <property type="entry name" value="FLAGELLA BASAL BODY P-RING FORMATION PROTEIN FLGA"/>
    <property type="match status" value="1"/>
</dbReference>
<dbReference type="InterPro" id="IPR017585">
    <property type="entry name" value="SAF_FlgA"/>
</dbReference>
<comment type="similarity">
    <text evidence="4">Belongs to the FlgA family.</text>
</comment>
<keyword evidence="3 4" id="KW-0574">Periplasm</keyword>
<accession>A0A2T4JLH1</accession>
<keyword evidence="4" id="KW-1005">Bacterial flagellum biogenesis</keyword>
<dbReference type="Gene3D" id="2.30.30.760">
    <property type="match status" value="1"/>
</dbReference>
<dbReference type="AlphaFoldDB" id="A0A2T4JLH1"/>
<evidence type="ECO:0000313" key="6">
    <source>
        <dbReference type="EMBL" id="PTE18744.1"/>
    </source>
</evidence>
<dbReference type="PANTHER" id="PTHR36307:SF1">
    <property type="entry name" value="FLAGELLA BASAL BODY P-RING FORMATION PROTEIN FLGA"/>
    <property type="match status" value="1"/>
</dbReference>
<dbReference type="PROSITE" id="PS51257">
    <property type="entry name" value="PROKAR_LIPOPROTEIN"/>
    <property type="match status" value="1"/>
</dbReference>
<dbReference type="Proteomes" id="UP000241899">
    <property type="component" value="Unassembled WGS sequence"/>
</dbReference>
<keyword evidence="6" id="KW-0282">Flagellum</keyword>
<proteinExistence type="inferred from homology"/>
<sequence length="145" mass="15229">MLARGILTVLPMLGFLSTAACAEVLQASRTLRAQTLIQPEDVMLVAGDRTGAALSAEDVIGRETRVTIYAGRPIRPGDIGPAAAVERNQVVPLIYRNGPLVITDEGRALTRAGVGETIRAMNITSRVIVSASVGADGTLTVFTKD</sequence>
<protein>
    <recommendedName>
        <fullName evidence="4">Flagella basal body P-ring formation protein FlgA</fullName>
    </recommendedName>
</protein>
<comment type="caution">
    <text evidence="6">The sequence shown here is derived from an EMBL/GenBank/DDBJ whole genome shotgun (WGS) entry which is preliminary data.</text>
</comment>
<evidence type="ECO:0000256" key="3">
    <source>
        <dbReference type="ARBA" id="ARBA00022764"/>
    </source>
</evidence>
<dbReference type="RefSeq" id="WP_107323764.1">
    <property type="nucleotide sequence ID" value="NZ_PZKF01000004.1"/>
</dbReference>
<gene>
    <name evidence="6" type="primary">flgA</name>
    <name evidence="6" type="ORF">C5F46_02370</name>
</gene>
<evidence type="ECO:0000256" key="4">
    <source>
        <dbReference type="RuleBase" id="RU362063"/>
    </source>
</evidence>
<dbReference type="InterPro" id="IPR013974">
    <property type="entry name" value="SAF"/>
</dbReference>
<keyword evidence="7" id="KW-1185">Reference proteome</keyword>
<dbReference type="NCBIfam" id="TIGR03170">
    <property type="entry name" value="flgA_cterm"/>
    <property type="match status" value="1"/>
</dbReference>
<organism evidence="6 7">
    <name type="scientific">Phaeovulum veldkampii DSM 11550</name>
    <dbReference type="NCBI Taxonomy" id="1185920"/>
    <lineage>
        <taxon>Bacteria</taxon>
        <taxon>Pseudomonadati</taxon>
        <taxon>Pseudomonadota</taxon>
        <taxon>Alphaproteobacteria</taxon>
        <taxon>Rhodobacterales</taxon>
        <taxon>Paracoccaceae</taxon>
        <taxon>Phaeovulum</taxon>
    </lineage>
</organism>
<comment type="subcellular location">
    <subcellularLocation>
        <location evidence="1 4">Periplasm</location>
    </subcellularLocation>
</comment>
<name>A0A2T4JLH1_9RHOB</name>
<evidence type="ECO:0000259" key="5">
    <source>
        <dbReference type="SMART" id="SM00858"/>
    </source>
</evidence>
<dbReference type="OrthoDB" id="7619725at2"/>
<comment type="function">
    <text evidence="4">Involved in the assembly process of the P-ring formation. It may associate with FlgF on the rod constituting a structure essential for the P-ring assembly or may act as a modulator protein for the P-ring assembly.</text>
</comment>